<feature type="compositionally biased region" description="Basic and acidic residues" evidence="1">
    <location>
        <begin position="163"/>
        <end position="176"/>
    </location>
</feature>
<evidence type="ECO:0000256" key="2">
    <source>
        <dbReference type="SAM" id="Phobius"/>
    </source>
</evidence>
<feature type="compositionally biased region" description="Polar residues" evidence="1">
    <location>
        <begin position="178"/>
        <end position="187"/>
    </location>
</feature>
<proteinExistence type="predicted"/>
<comment type="caution">
    <text evidence="3">The sequence shown here is derived from an EMBL/GenBank/DDBJ whole genome shotgun (WGS) entry which is preliminary data.</text>
</comment>
<accession>A0A2G8KVN4</accession>
<feature type="region of interest" description="Disordered" evidence="1">
    <location>
        <begin position="98"/>
        <end position="222"/>
    </location>
</feature>
<feature type="compositionally biased region" description="Basic residues" evidence="1">
    <location>
        <begin position="98"/>
        <end position="125"/>
    </location>
</feature>
<organism evidence="3 4">
    <name type="scientific">Stichopus japonicus</name>
    <name type="common">Sea cucumber</name>
    <dbReference type="NCBI Taxonomy" id="307972"/>
    <lineage>
        <taxon>Eukaryota</taxon>
        <taxon>Metazoa</taxon>
        <taxon>Echinodermata</taxon>
        <taxon>Eleutherozoa</taxon>
        <taxon>Echinozoa</taxon>
        <taxon>Holothuroidea</taxon>
        <taxon>Aspidochirotacea</taxon>
        <taxon>Aspidochirotida</taxon>
        <taxon>Stichopodidae</taxon>
        <taxon>Apostichopus</taxon>
    </lineage>
</organism>
<gene>
    <name evidence="3" type="ORF">BSL78_11028</name>
</gene>
<feature type="compositionally biased region" description="Basic and acidic residues" evidence="1">
    <location>
        <begin position="126"/>
        <end position="136"/>
    </location>
</feature>
<keyword evidence="2" id="KW-0812">Transmembrane</keyword>
<reference evidence="3 4" key="1">
    <citation type="journal article" date="2017" name="PLoS Biol.">
        <title>The sea cucumber genome provides insights into morphological evolution and visceral regeneration.</title>
        <authorList>
            <person name="Zhang X."/>
            <person name="Sun L."/>
            <person name="Yuan J."/>
            <person name="Sun Y."/>
            <person name="Gao Y."/>
            <person name="Zhang L."/>
            <person name="Li S."/>
            <person name="Dai H."/>
            <person name="Hamel J.F."/>
            <person name="Liu C."/>
            <person name="Yu Y."/>
            <person name="Liu S."/>
            <person name="Lin W."/>
            <person name="Guo K."/>
            <person name="Jin S."/>
            <person name="Xu P."/>
            <person name="Storey K.B."/>
            <person name="Huan P."/>
            <person name="Zhang T."/>
            <person name="Zhou Y."/>
            <person name="Zhang J."/>
            <person name="Lin C."/>
            <person name="Li X."/>
            <person name="Xing L."/>
            <person name="Huo D."/>
            <person name="Sun M."/>
            <person name="Wang L."/>
            <person name="Mercier A."/>
            <person name="Li F."/>
            <person name="Yang H."/>
            <person name="Xiang J."/>
        </authorList>
    </citation>
    <scope>NUCLEOTIDE SEQUENCE [LARGE SCALE GENOMIC DNA]</scope>
    <source>
        <strain evidence="3">Shaxun</strain>
        <tissue evidence="3">Muscle</tissue>
    </source>
</reference>
<feature type="compositionally biased region" description="Polar residues" evidence="1">
    <location>
        <begin position="150"/>
        <end position="162"/>
    </location>
</feature>
<evidence type="ECO:0000313" key="3">
    <source>
        <dbReference type="EMBL" id="PIK52076.1"/>
    </source>
</evidence>
<keyword evidence="2" id="KW-0472">Membrane</keyword>
<dbReference type="EMBL" id="MRZV01000344">
    <property type="protein sequence ID" value="PIK52076.1"/>
    <property type="molecule type" value="Genomic_DNA"/>
</dbReference>
<keyword evidence="4" id="KW-1185">Reference proteome</keyword>
<protein>
    <submittedName>
        <fullName evidence="3">Uncharacterized protein</fullName>
    </submittedName>
</protein>
<name>A0A2G8KVN4_STIJA</name>
<keyword evidence="2" id="KW-1133">Transmembrane helix</keyword>
<evidence type="ECO:0000313" key="4">
    <source>
        <dbReference type="Proteomes" id="UP000230750"/>
    </source>
</evidence>
<sequence>MESPVFGISVAVVLVFISSLIFIFVCLVCSRPNLRKKIFQRSIRSKSFTVRPLPSIPREDGTTVASGSKKLNKSLEDPSLVGAHGLFRSLSRKRYISKKKHLSRKRTLGSKKHAVSRKTERRKTRDKTEEPRDSRKQTHSKKKGDLKNLNGDTVPTRETNSTNKEKRGDSNKDRIAQVETNKSTNFRCRSESEGRHRERSSNISKTNCDPLSKADGNDENDILRSQSEPYLTILDDDPVIPNVSTGAYDIAETAYDHKIFRRDTSVLNDFPMANARSGHVDQASG</sequence>
<dbReference type="Proteomes" id="UP000230750">
    <property type="component" value="Unassembled WGS sequence"/>
</dbReference>
<feature type="transmembrane region" description="Helical" evidence="2">
    <location>
        <begin position="6"/>
        <end position="29"/>
    </location>
</feature>
<evidence type="ECO:0000256" key="1">
    <source>
        <dbReference type="SAM" id="MobiDB-lite"/>
    </source>
</evidence>
<dbReference type="AlphaFoldDB" id="A0A2G8KVN4"/>
<feature type="compositionally biased region" description="Basic and acidic residues" evidence="1">
    <location>
        <begin position="188"/>
        <end position="200"/>
    </location>
</feature>